<dbReference type="Gene3D" id="3.90.1720.10">
    <property type="entry name" value="endopeptidase domain like (from Nostoc punctiforme)"/>
    <property type="match status" value="1"/>
</dbReference>
<dbReference type="PANTHER" id="PTHR34408">
    <property type="entry name" value="FAMILY PROTEIN, PUTATIVE-RELATED"/>
    <property type="match status" value="1"/>
</dbReference>
<accession>A0A7X7LYE6</accession>
<dbReference type="InterPro" id="IPR052354">
    <property type="entry name" value="Cell_Wall_Dynamics_Protein"/>
</dbReference>
<dbReference type="GO" id="GO:0004568">
    <property type="term" value="F:chitinase activity"/>
    <property type="evidence" value="ECO:0007669"/>
    <property type="project" value="InterPro"/>
</dbReference>
<dbReference type="Proteomes" id="UP000536534">
    <property type="component" value="Unassembled WGS sequence"/>
</dbReference>
<organism evidence="2 3">
    <name type="scientific">Thauera phenolivorans</name>
    <dbReference type="NCBI Taxonomy" id="1792543"/>
    <lineage>
        <taxon>Bacteria</taxon>
        <taxon>Pseudomonadati</taxon>
        <taxon>Pseudomonadota</taxon>
        <taxon>Betaproteobacteria</taxon>
        <taxon>Rhodocyclales</taxon>
        <taxon>Zoogloeaceae</taxon>
        <taxon>Thauera</taxon>
    </lineage>
</organism>
<evidence type="ECO:0000259" key="1">
    <source>
        <dbReference type="Pfam" id="PF00182"/>
    </source>
</evidence>
<dbReference type="SUPFAM" id="SSF53955">
    <property type="entry name" value="Lysozyme-like"/>
    <property type="match status" value="1"/>
</dbReference>
<dbReference type="GO" id="GO:0016998">
    <property type="term" value="P:cell wall macromolecule catabolic process"/>
    <property type="evidence" value="ECO:0007669"/>
    <property type="project" value="InterPro"/>
</dbReference>
<gene>
    <name evidence="2" type="ORF">GX576_15105</name>
</gene>
<feature type="domain" description="Glycoside hydrolase family 19 catalytic" evidence="1">
    <location>
        <begin position="128"/>
        <end position="180"/>
    </location>
</feature>
<reference evidence="2 3" key="1">
    <citation type="journal article" date="2020" name="Biotechnol. Biofuels">
        <title>New insights from the biogas microbiome by comprehensive genome-resolved metagenomics of nearly 1600 species originating from multiple anaerobic digesters.</title>
        <authorList>
            <person name="Campanaro S."/>
            <person name="Treu L."/>
            <person name="Rodriguez-R L.M."/>
            <person name="Kovalovszki A."/>
            <person name="Ziels R.M."/>
            <person name="Maus I."/>
            <person name="Zhu X."/>
            <person name="Kougias P.G."/>
            <person name="Basile A."/>
            <person name="Luo G."/>
            <person name="Schluter A."/>
            <person name="Konstantinidis K.T."/>
            <person name="Angelidaki I."/>
        </authorList>
    </citation>
    <scope>NUCLEOTIDE SEQUENCE [LARGE SCALE GENOMIC DNA]</scope>
    <source>
        <strain evidence="2">AS06rmzACSIP_256</strain>
    </source>
</reference>
<proteinExistence type="predicted"/>
<dbReference type="GO" id="GO:0006032">
    <property type="term" value="P:chitin catabolic process"/>
    <property type="evidence" value="ECO:0007669"/>
    <property type="project" value="InterPro"/>
</dbReference>
<keyword evidence="2" id="KW-0378">Hydrolase</keyword>
<dbReference type="Gene3D" id="1.10.530.10">
    <property type="match status" value="1"/>
</dbReference>
<evidence type="ECO:0000313" key="3">
    <source>
        <dbReference type="Proteomes" id="UP000536534"/>
    </source>
</evidence>
<dbReference type="Gene3D" id="2.30.30.40">
    <property type="entry name" value="SH3 Domains"/>
    <property type="match status" value="1"/>
</dbReference>
<dbReference type="EMBL" id="JAAYYV010000437">
    <property type="protein sequence ID" value="NLF55695.1"/>
    <property type="molecule type" value="Genomic_DNA"/>
</dbReference>
<protein>
    <submittedName>
        <fullName evidence="2">Glycoside hydrolase family 19 protein</fullName>
    </submittedName>
</protein>
<dbReference type="InterPro" id="IPR000726">
    <property type="entry name" value="Glyco_hydro_19_cat"/>
</dbReference>
<evidence type="ECO:0000313" key="2">
    <source>
        <dbReference type="EMBL" id="NLF55695.1"/>
    </source>
</evidence>
<name>A0A7X7LYE6_9RHOO</name>
<dbReference type="PANTHER" id="PTHR34408:SF1">
    <property type="entry name" value="GLYCOSYL HYDROLASE FAMILY 19 DOMAIN-CONTAINING PROTEIN HI_1415"/>
    <property type="match status" value="1"/>
</dbReference>
<dbReference type="Pfam" id="PF00182">
    <property type="entry name" value="Glyco_hydro_19"/>
    <property type="match status" value="1"/>
</dbReference>
<comment type="caution">
    <text evidence="2">The sequence shown here is derived from an EMBL/GenBank/DDBJ whole genome shotgun (WGS) entry which is preliminary data.</text>
</comment>
<dbReference type="AlphaFoldDB" id="A0A7X7LYE6"/>
<dbReference type="InterPro" id="IPR023346">
    <property type="entry name" value="Lysozyme-like_dom_sf"/>
</dbReference>
<sequence length="548" mass="60372">MPITSEVLTRLGVSRANADRHLEALNAAMAQHGIDTPLRIAHFLAQVVHESGHLKHVEENLNYSADGLANTWPARFGARDASGAYLRVMVGGRSRIKPNAAALQLQRKPEAIANACYASRMGNRDPASGDGWRYRGRGLIQLTGRDNYREFGRWVGEDVLADPDAVAGRHCARSAVFFWNRRGLNALADIDDLHGITRAINGGLNGFAARRELLEKARRALRELLPVAPGAGPALTPTHRVVPAQLNLRSAPQVSPATWIATLNQGSEVELCGEADSAGWVKVRVVVNRVLREGHVAQRYLAALPARARAATPEAAPAPALPAIPAVHMEENRADVIRARDGGRAYPLGEPDRPRRRAASAAGRAAMLREIVDYLDVAAPAHLRYRPKGGSTYCNIYACDYCYLAGAYLPRVWWTDRALQRIALGESVAVAYGDTVRELNANALHDWLEEHGTRFGWHREFDLSSLQAAANAGEVCLVVARRKDLNRSGHIVAVVPEDEDRLAHRDAVGEVLRPLESQAGTRNFRHEVSRSAWWRDARFQSHAYWRHP</sequence>